<accession>L0EU43</accession>
<proteinExistence type="predicted"/>
<feature type="compositionally biased region" description="Basic and acidic residues" evidence="1">
    <location>
        <begin position="67"/>
        <end position="76"/>
    </location>
</feature>
<evidence type="ECO:0000313" key="3">
    <source>
        <dbReference type="EMBL" id="AGA64477.1"/>
    </source>
</evidence>
<dbReference type="STRING" id="1215343.B488_04850"/>
<evidence type="ECO:0000313" key="4">
    <source>
        <dbReference type="Proteomes" id="UP000010799"/>
    </source>
</evidence>
<dbReference type="SMART" id="SM00530">
    <property type="entry name" value="HTH_XRE"/>
    <property type="match status" value="1"/>
</dbReference>
<feature type="region of interest" description="Disordered" evidence="1">
    <location>
        <begin position="56"/>
        <end position="76"/>
    </location>
</feature>
<reference evidence="3 4" key="1">
    <citation type="journal article" date="2012" name="Stand. Genomic Sci.">
        <title>Complete genome sequence of Liberibacter crescens BT-1.</title>
        <authorList>
            <person name="Leonard M.T."/>
            <person name="Fagen J.R."/>
            <person name="Davis-Richardson A.G."/>
            <person name="Davis M.J."/>
            <person name="Triplett E.W."/>
        </authorList>
    </citation>
    <scope>NUCLEOTIDE SEQUENCE [LARGE SCALE GENOMIC DNA]</scope>
    <source>
        <strain evidence="3 4">BT-1</strain>
    </source>
</reference>
<dbReference type="CDD" id="cd00093">
    <property type="entry name" value="HTH_XRE"/>
    <property type="match status" value="1"/>
</dbReference>
<dbReference type="EMBL" id="CP003789">
    <property type="protein sequence ID" value="AGA64477.1"/>
    <property type="molecule type" value="Genomic_DNA"/>
</dbReference>
<keyword evidence="4" id="KW-1185">Reference proteome</keyword>
<dbReference type="GO" id="GO:0003677">
    <property type="term" value="F:DNA binding"/>
    <property type="evidence" value="ECO:0007669"/>
    <property type="project" value="InterPro"/>
</dbReference>
<evidence type="ECO:0000256" key="1">
    <source>
        <dbReference type="SAM" id="MobiDB-lite"/>
    </source>
</evidence>
<dbReference type="InterPro" id="IPR010982">
    <property type="entry name" value="Lambda_DNA-bd_dom_sf"/>
</dbReference>
<dbReference type="Pfam" id="PF01381">
    <property type="entry name" value="HTH_3"/>
    <property type="match status" value="1"/>
</dbReference>
<dbReference type="HOGENOM" id="CLU_2650089_0_0_5"/>
<dbReference type="RefSeq" id="WP_015272904.1">
    <property type="nucleotide sequence ID" value="NC_019907.1"/>
</dbReference>
<dbReference type="SUPFAM" id="SSF47413">
    <property type="entry name" value="lambda repressor-like DNA-binding domains"/>
    <property type="match status" value="1"/>
</dbReference>
<protein>
    <recommendedName>
        <fullName evidence="2">HTH cro/C1-type domain-containing protein</fullName>
    </recommendedName>
</protein>
<dbReference type="Gene3D" id="1.10.260.40">
    <property type="entry name" value="lambda repressor-like DNA-binding domains"/>
    <property type="match status" value="1"/>
</dbReference>
<feature type="domain" description="HTH cro/C1-type" evidence="2">
    <location>
        <begin position="5"/>
        <end position="58"/>
    </location>
</feature>
<dbReference type="PROSITE" id="PS50943">
    <property type="entry name" value="HTH_CROC1"/>
    <property type="match status" value="1"/>
</dbReference>
<gene>
    <name evidence="3" type="ordered locus">B488_04850</name>
</gene>
<organism evidence="3 4">
    <name type="scientific">Liberibacter crescens (strain BT-1)</name>
    <dbReference type="NCBI Taxonomy" id="1215343"/>
    <lineage>
        <taxon>Bacteria</taxon>
        <taxon>Pseudomonadati</taxon>
        <taxon>Pseudomonadota</taxon>
        <taxon>Alphaproteobacteria</taxon>
        <taxon>Hyphomicrobiales</taxon>
        <taxon>Rhizobiaceae</taxon>
        <taxon>Liberibacter</taxon>
    </lineage>
</organism>
<name>L0EU43_LIBCB</name>
<evidence type="ECO:0000259" key="2">
    <source>
        <dbReference type="PROSITE" id="PS50943"/>
    </source>
</evidence>
<dbReference type="PATRIC" id="fig|1215343.11.peg.495"/>
<dbReference type="AlphaFoldDB" id="L0EU43"/>
<dbReference type="Proteomes" id="UP000010799">
    <property type="component" value="Chromosome"/>
</dbReference>
<dbReference type="KEGG" id="lcc:B488_04850"/>
<sequence>MLNTFKNMRTRLHLSQESIARIIGVHQATVSKWERGLTRPNGAALKMINLIENHPDIFGPAPSEPPDNEKNNHGNI</sequence>
<dbReference type="InterPro" id="IPR001387">
    <property type="entry name" value="Cro/C1-type_HTH"/>
</dbReference>